<comment type="similarity">
    <text evidence="3">Belongs to the RNase Z family.</text>
</comment>
<dbReference type="EMBL" id="JAWWNJ010000024">
    <property type="protein sequence ID" value="KAK7031534.1"/>
    <property type="molecule type" value="Genomic_DNA"/>
</dbReference>
<dbReference type="PANTHER" id="PTHR12553">
    <property type="entry name" value="ZINC PHOSPHODIESTERASE ELAC PROTEIN 2"/>
    <property type="match status" value="1"/>
</dbReference>
<dbReference type="GO" id="GO:1990180">
    <property type="term" value="P:mitochondrial tRNA 3'-end processing"/>
    <property type="evidence" value="ECO:0007669"/>
    <property type="project" value="TreeGrafter"/>
</dbReference>
<dbReference type="PANTHER" id="PTHR12553:SF49">
    <property type="entry name" value="ZINC PHOSPHODIESTERASE ELAC PROTEIN 2"/>
    <property type="match status" value="1"/>
</dbReference>
<evidence type="ECO:0000256" key="8">
    <source>
        <dbReference type="ARBA" id="ARBA00022759"/>
    </source>
</evidence>
<dbReference type="GO" id="GO:0005739">
    <property type="term" value="C:mitochondrion"/>
    <property type="evidence" value="ECO:0007669"/>
    <property type="project" value="TreeGrafter"/>
</dbReference>
<evidence type="ECO:0000313" key="11">
    <source>
        <dbReference type="EMBL" id="KAK7031534.1"/>
    </source>
</evidence>
<dbReference type="Gene3D" id="3.60.15.10">
    <property type="entry name" value="Ribonuclease Z/Hydroxyacylglutathione hydrolase-like"/>
    <property type="match status" value="1"/>
</dbReference>
<dbReference type="AlphaFoldDB" id="A0AAW0BX94"/>
<dbReference type="GO" id="GO:0046872">
    <property type="term" value="F:metal ion binding"/>
    <property type="evidence" value="ECO:0007669"/>
    <property type="project" value="UniProtKB-KW"/>
</dbReference>
<evidence type="ECO:0000256" key="5">
    <source>
        <dbReference type="ARBA" id="ARBA00022694"/>
    </source>
</evidence>
<comment type="caution">
    <text evidence="11">The sequence shown here is derived from an EMBL/GenBank/DDBJ whole genome shotgun (WGS) entry which is preliminary data.</text>
</comment>
<keyword evidence="5" id="KW-0819">tRNA processing</keyword>
<dbReference type="EC" id="3.1.26.11" evidence="4"/>
<keyword evidence="8" id="KW-0255">Endonuclease</keyword>
<keyword evidence="7" id="KW-0479">Metal-binding</keyword>
<evidence type="ECO:0000256" key="10">
    <source>
        <dbReference type="ARBA" id="ARBA00022833"/>
    </source>
</evidence>
<evidence type="ECO:0000256" key="2">
    <source>
        <dbReference type="ARBA" id="ARBA00001947"/>
    </source>
</evidence>
<dbReference type="CDD" id="cd07718">
    <property type="entry name" value="RNaseZ_ELAC1_ELAC2-C-term-like_MBL-fold"/>
    <property type="match status" value="1"/>
</dbReference>
<dbReference type="GO" id="GO:0042781">
    <property type="term" value="F:3'-tRNA processing endoribonuclease activity"/>
    <property type="evidence" value="ECO:0007669"/>
    <property type="project" value="UniProtKB-EC"/>
</dbReference>
<sequence>MAPRTSYADKTRFNLFLTQASLKRAAGLGGLINDSATKFEKFTVVGPPGTFHYMAAMRFHLYRNDVHANVVETKLIPNKTERPAPCFQDDNMTVWSIPILPVSPGRAKVFQRNSEDSYKNRILKRRRIDVMFPGKLQTSWLPDHPFLNKDHSFHRQLPPLQSFSVESPPTIAYLAIHPAGVTNANPEGSSPVASTLGNIQAENPRTAVLILDVPSPSYIPSLLKTFSSSPFFSEFQNRSPNYTLQAIFHLCGEGVLEDERYIEFMNKFPIDTNHIISSPEHDRDQLTFRNVHQTTRTRLDPAVFPEQKLAPTPKKPWDEIVGLPANFFPLERSLAVHVHPSFHPAVYFPTSLSTEVPTHIELRSVSLRRSRILKFQYERSRREWGERRILLRRTKEGRRRAEYARLRNSYDANIITLGTSGTGPGVYRNAPSTLVRIPGAGSVLLDCGEGTWGQLVRHFGADGVHDVLRDLKCIFISSMRIDHHGGLASLLAERQGLNPRPKHPLYVVADYNVHLYLRELSDLENLGLVDDGRTQNGVISVMDDAIYNSIPSSRASDADRPAVWADPIRSWEARKGICNQLNMLSFETLASEENSRFSPNLADRKSSGVVFRHKDGWSLMYAGTKIPDKTLVRAGREVTVLIHSGNPDKGEHHELNNSVKRALLAARMMKAKHLLFTQLSSIRPLPRQPFVERRRKANLKPMVSYAFDHTDVSIGTLWKLGMYLPTLQGLMRTHRQRLVKRKERQAKILPEVRAEPPKLRAQAAAG</sequence>
<gene>
    <name evidence="11" type="ORF">R3P38DRAFT_2924202</name>
</gene>
<organism evidence="11 12">
    <name type="scientific">Favolaschia claudopus</name>
    <dbReference type="NCBI Taxonomy" id="2862362"/>
    <lineage>
        <taxon>Eukaryota</taxon>
        <taxon>Fungi</taxon>
        <taxon>Dikarya</taxon>
        <taxon>Basidiomycota</taxon>
        <taxon>Agaricomycotina</taxon>
        <taxon>Agaricomycetes</taxon>
        <taxon>Agaricomycetidae</taxon>
        <taxon>Agaricales</taxon>
        <taxon>Marasmiineae</taxon>
        <taxon>Mycenaceae</taxon>
        <taxon>Favolaschia</taxon>
    </lineage>
</organism>
<dbReference type="Proteomes" id="UP001362999">
    <property type="component" value="Unassembled WGS sequence"/>
</dbReference>
<evidence type="ECO:0000256" key="7">
    <source>
        <dbReference type="ARBA" id="ARBA00022723"/>
    </source>
</evidence>
<dbReference type="SUPFAM" id="SSF56281">
    <property type="entry name" value="Metallo-hydrolase/oxidoreductase"/>
    <property type="match status" value="1"/>
</dbReference>
<keyword evidence="10" id="KW-0862">Zinc</keyword>
<protein>
    <recommendedName>
        <fullName evidence="4">ribonuclease Z</fullName>
        <ecNumber evidence="4">3.1.26.11</ecNumber>
    </recommendedName>
</protein>
<comment type="catalytic activity">
    <reaction evidence="1">
        <text>Endonucleolytic cleavage of RNA, removing extra 3' nucleotides from tRNA precursor, generating 3' termini of tRNAs. A 3'-hydroxy group is left at the tRNA terminus and a 5'-phosphoryl group is left at the trailer molecule.</text>
        <dbReference type="EC" id="3.1.26.11"/>
    </reaction>
</comment>
<accession>A0AAW0BX94</accession>
<keyword evidence="6" id="KW-0540">Nuclease</keyword>
<proteinExistence type="inferred from homology"/>
<reference evidence="11 12" key="1">
    <citation type="journal article" date="2024" name="J Genomics">
        <title>Draft genome sequencing and assembly of Favolaschia claudopus CIRM-BRFM 2984 isolated from oak limbs.</title>
        <authorList>
            <person name="Navarro D."/>
            <person name="Drula E."/>
            <person name="Chaduli D."/>
            <person name="Cazenave R."/>
            <person name="Ahrendt S."/>
            <person name="Wang J."/>
            <person name="Lipzen A."/>
            <person name="Daum C."/>
            <person name="Barry K."/>
            <person name="Grigoriev I.V."/>
            <person name="Favel A."/>
            <person name="Rosso M.N."/>
            <person name="Martin F."/>
        </authorList>
    </citation>
    <scope>NUCLEOTIDE SEQUENCE [LARGE SCALE GENOMIC DNA]</scope>
    <source>
        <strain evidence="11 12">CIRM-BRFM 2984</strain>
    </source>
</reference>
<dbReference type="InterPro" id="IPR047151">
    <property type="entry name" value="RNZ2-like"/>
</dbReference>
<evidence type="ECO:0000256" key="9">
    <source>
        <dbReference type="ARBA" id="ARBA00022801"/>
    </source>
</evidence>
<evidence type="ECO:0000256" key="1">
    <source>
        <dbReference type="ARBA" id="ARBA00000402"/>
    </source>
</evidence>
<comment type="cofactor">
    <cofactor evidence="2">
        <name>Zn(2+)</name>
        <dbReference type="ChEBI" id="CHEBI:29105"/>
    </cofactor>
</comment>
<evidence type="ECO:0000256" key="3">
    <source>
        <dbReference type="ARBA" id="ARBA00007823"/>
    </source>
</evidence>
<evidence type="ECO:0000256" key="4">
    <source>
        <dbReference type="ARBA" id="ARBA00012477"/>
    </source>
</evidence>
<keyword evidence="9" id="KW-0378">Hydrolase</keyword>
<keyword evidence="12" id="KW-1185">Reference proteome</keyword>
<dbReference type="InterPro" id="IPR036866">
    <property type="entry name" value="RibonucZ/Hydroxyglut_hydro"/>
</dbReference>
<evidence type="ECO:0000256" key="6">
    <source>
        <dbReference type="ARBA" id="ARBA00022722"/>
    </source>
</evidence>
<evidence type="ECO:0000313" key="12">
    <source>
        <dbReference type="Proteomes" id="UP001362999"/>
    </source>
</evidence>
<name>A0AAW0BX94_9AGAR</name>